<dbReference type="EMBL" id="JAFCMP010000528">
    <property type="protein sequence ID" value="KAG5177141.1"/>
    <property type="molecule type" value="Genomic_DNA"/>
</dbReference>
<proteinExistence type="predicted"/>
<accession>A0A835YLY1</accession>
<evidence type="ECO:0000313" key="1">
    <source>
        <dbReference type="EMBL" id="KAG5177141.1"/>
    </source>
</evidence>
<dbReference type="Proteomes" id="UP000664859">
    <property type="component" value="Unassembled WGS sequence"/>
</dbReference>
<protein>
    <submittedName>
        <fullName evidence="1">Uncharacterized protein</fullName>
    </submittedName>
</protein>
<evidence type="ECO:0000313" key="2">
    <source>
        <dbReference type="Proteomes" id="UP000664859"/>
    </source>
</evidence>
<organism evidence="1 2">
    <name type="scientific">Tribonema minus</name>
    <dbReference type="NCBI Taxonomy" id="303371"/>
    <lineage>
        <taxon>Eukaryota</taxon>
        <taxon>Sar</taxon>
        <taxon>Stramenopiles</taxon>
        <taxon>Ochrophyta</taxon>
        <taxon>PX clade</taxon>
        <taxon>Xanthophyceae</taxon>
        <taxon>Tribonematales</taxon>
        <taxon>Tribonemataceae</taxon>
        <taxon>Tribonema</taxon>
    </lineage>
</organism>
<comment type="caution">
    <text evidence="1">The sequence shown here is derived from an EMBL/GenBank/DDBJ whole genome shotgun (WGS) entry which is preliminary data.</text>
</comment>
<reference evidence="1" key="1">
    <citation type="submission" date="2021-02" db="EMBL/GenBank/DDBJ databases">
        <title>First Annotated Genome of the Yellow-green Alga Tribonema minus.</title>
        <authorList>
            <person name="Mahan K.M."/>
        </authorList>
    </citation>
    <scope>NUCLEOTIDE SEQUENCE</scope>
    <source>
        <strain evidence="1">UTEX B ZZ1240</strain>
    </source>
</reference>
<gene>
    <name evidence="1" type="ORF">JKP88DRAFT_226755</name>
</gene>
<name>A0A835YLY1_9STRA</name>
<sequence length="155" mass="16177">MSDASAEEIAELEELLATKLTAEDIKLLFTDTVKRQMVEHGLVTAAAIEATAFDELRGLGFKFGAAKLLRKAFQGAAQAGAGAGSGAAGAATADASTVRAVEGIILQALKRFRSEANPGFTTYTQIYQAEQESLRTSTFSAMLPHGSGANNLTPP</sequence>
<dbReference type="AlphaFoldDB" id="A0A835YLY1"/>
<keyword evidence="2" id="KW-1185">Reference proteome</keyword>